<dbReference type="EMBL" id="CM042061">
    <property type="protein sequence ID" value="KAI3672614.1"/>
    <property type="molecule type" value="Genomic_DNA"/>
</dbReference>
<keyword evidence="2" id="KW-1185">Reference proteome</keyword>
<name>A0ACB8XQI3_ARCLA</name>
<sequence>MEVETVNCSSEVVDTSIHADSNTGQRPKSDLNMVNESNRGSLFNSGLFSFERGSFVDRGGDMAGGRGDHYFSFGNGAGVVNEKGAGSVNNKGAGVVNSTSCNVPEVVMAESGEMVSGKGAGADKKNENDWNSKGITLADKIKGKTDSKIVLKYKAPIKLEDGRMAIRFSKEVVMKGAKSNALLLIAHFVGANMPYFVVNSNLNRLWKSLPDAIIGLIPSLDGFSEKQAALCFL</sequence>
<evidence type="ECO:0000313" key="1">
    <source>
        <dbReference type="EMBL" id="KAI3672614.1"/>
    </source>
</evidence>
<gene>
    <name evidence="1" type="ORF">L6452_38710</name>
</gene>
<accession>A0ACB8XQI3</accession>
<evidence type="ECO:0000313" key="2">
    <source>
        <dbReference type="Proteomes" id="UP001055879"/>
    </source>
</evidence>
<proteinExistence type="predicted"/>
<protein>
    <submittedName>
        <fullName evidence="1">Uncharacterized protein</fullName>
    </submittedName>
</protein>
<reference evidence="1 2" key="2">
    <citation type="journal article" date="2022" name="Mol. Ecol. Resour.">
        <title>The genomes of chicory, endive, great burdock and yacon provide insights into Asteraceae paleo-polyploidization history and plant inulin production.</title>
        <authorList>
            <person name="Fan W."/>
            <person name="Wang S."/>
            <person name="Wang H."/>
            <person name="Wang A."/>
            <person name="Jiang F."/>
            <person name="Liu H."/>
            <person name="Zhao H."/>
            <person name="Xu D."/>
            <person name="Zhang Y."/>
        </authorList>
    </citation>
    <scope>NUCLEOTIDE SEQUENCE [LARGE SCALE GENOMIC DNA]</scope>
    <source>
        <strain evidence="2">cv. Niubang</strain>
    </source>
</reference>
<organism evidence="1 2">
    <name type="scientific">Arctium lappa</name>
    <name type="common">Greater burdock</name>
    <name type="synonym">Lappa major</name>
    <dbReference type="NCBI Taxonomy" id="4217"/>
    <lineage>
        <taxon>Eukaryota</taxon>
        <taxon>Viridiplantae</taxon>
        <taxon>Streptophyta</taxon>
        <taxon>Embryophyta</taxon>
        <taxon>Tracheophyta</taxon>
        <taxon>Spermatophyta</taxon>
        <taxon>Magnoliopsida</taxon>
        <taxon>eudicotyledons</taxon>
        <taxon>Gunneridae</taxon>
        <taxon>Pentapetalae</taxon>
        <taxon>asterids</taxon>
        <taxon>campanulids</taxon>
        <taxon>Asterales</taxon>
        <taxon>Asteraceae</taxon>
        <taxon>Carduoideae</taxon>
        <taxon>Cardueae</taxon>
        <taxon>Arctiinae</taxon>
        <taxon>Arctium</taxon>
    </lineage>
</organism>
<reference evidence="2" key="1">
    <citation type="journal article" date="2022" name="Mol. Ecol. Resour.">
        <title>The genomes of chicory, endive, great burdock and yacon provide insights into Asteraceae palaeo-polyploidization history and plant inulin production.</title>
        <authorList>
            <person name="Fan W."/>
            <person name="Wang S."/>
            <person name="Wang H."/>
            <person name="Wang A."/>
            <person name="Jiang F."/>
            <person name="Liu H."/>
            <person name="Zhao H."/>
            <person name="Xu D."/>
            <person name="Zhang Y."/>
        </authorList>
    </citation>
    <scope>NUCLEOTIDE SEQUENCE [LARGE SCALE GENOMIC DNA]</scope>
    <source>
        <strain evidence="2">cv. Niubang</strain>
    </source>
</reference>
<comment type="caution">
    <text evidence="1">The sequence shown here is derived from an EMBL/GenBank/DDBJ whole genome shotgun (WGS) entry which is preliminary data.</text>
</comment>
<dbReference type="Proteomes" id="UP001055879">
    <property type="component" value="Linkage Group LG15"/>
</dbReference>